<dbReference type="GO" id="GO:0005737">
    <property type="term" value="C:cytoplasm"/>
    <property type="evidence" value="ECO:0007669"/>
    <property type="project" value="TreeGrafter"/>
</dbReference>
<dbReference type="OrthoDB" id="9807064at2"/>
<evidence type="ECO:0000313" key="7">
    <source>
        <dbReference type="EMBL" id="CUU64794.1"/>
    </source>
</evidence>
<evidence type="ECO:0000256" key="5">
    <source>
        <dbReference type="ARBA" id="ARBA00024227"/>
    </source>
</evidence>
<evidence type="ECO:0000256" key="3">
    <source>
        <dbReference type="ARBA" id="ARBA00022840"/>
    </source>
</evidence>
<dbReference type="InterPro" id="IPR003142">
    <property type="entry name" value="BPL_C"/>
</dbReference>
<dbReference type="RefSeq" id="WP_073883308.1">
    <property type="nucleotide sequence ID" value="NZ_FAUH01000001.1"/>
</dbReference>
<dbReference type="Pfam" id="PF03099">
    <property type="entry name" value="BPL_LplA_LipB"/>
    <property type="match status" value="1"/>
</dbReference>
<dbReference type="Gene3D" id="3.30.930.10">
    <property type="entry name" value="Bira Bifunctional Protein, Domain 2"/>
    <property type="match status" value="1"/>
</dbReference>
<dbReference type="PANTHER" id="PTHR12835">
    <property type="entry name" value="BIOTIN PROTEIN LIGASE"/>
    <property type="match status" value="1"/>
</dbReference>
<evidence type="ECO:0000256" key="2">
    <source>
        <dbReference type="ARBA" id="ARBA00022741"/>
    </source>
</evidence>
<dbReference type="CDD" id="cd16442">
    <property type="entry name" value="BPL"/>
    <property type="match status" value="1"/>
</dbReference>
<dbReference type="SUPFAM" id="SSF50037">
    <property type="entry name" value="C-terminal domain of transcriptional repressors"/>
    <property type="match status" value="1"/>
</dbReference>
<reference evidence="8" key="1">
    <citation type="submission" date="2015-11" db="EMBL/GenBank/DDBJ databases">
        <authorList>
            <person name="Dugat-Bony E."/>
        </authorList>
    </citation>
    <scope>NUCLEOTIDE SEQUENCE [LARGE SCALE GENOMIC DNA]</scope>
    <source>
        <strain evidence="8">Mu292</strain>
    </source>
</reference>
<evidence type="ECO:0000256" key="1">
    <source>
        <dbReference type="ARBA" id="ARBA00022598"/>
    </source>
</evidence>
<organism evidence="7 8">
    <name type="scientific">Corynebacterium variabile</name>
    <dbReference type="NCBI Taxonomy" id="1727"/>
    <lineage>
        <taxon>Bacteria</taxon>
        <taxon>Bacillati</taxon>
        <taxon>Actinomycetota</taxon>
        <taxon>Actinomycetes</taxon>
        <taxon>Mycobacteriales</taxon>
        <taxon>Corynebacteriaceae</taxon>
        <taxon>Corynebacterium</taxon>
    </lineage>
</organism>
<proteinExistence type="predicted"/>
<dbReference type="EMBL" id="FAUH01000001">
    <property type="protein sequence ID" value="CUU64794.1"/>
    <property type="molecule type" value="Genomic_DNA"/>
</dbReference>
<gene>
    <name evidence="7" type="ORF">CVAR292_00098</name>
</gene>
<dbReference type="EC" id="6.3.4.15" evidence="5"/>
<keyword evidence="2" id="KW-0547">Nucleotide-binding</keyword>
<dbReference type="InterPro" id="IPR004143">
    <property type="entry name" value="BPL_LPL_catalytic"/>
</dbReference>
<dbReference type="GO" id="GO:0004077">
    <property type="term" value="F:biotin--[biotin carboxyl-carrier protein] ligase activity"/>
    <property type="evidence" value="ECO:0007669"/>
    <property type="project" value="UniProtKB-EC"/>
</dbReference>
<dbReference type="Gene3D" id="2.30.30.100">
    <property type="match status" value="1"/>
</dbReference>
<protein>
    <recommendedName>
        <fullName evidence="5">biotin--[biotin carboxyl-carrier protein] ligase</fullName>
        <ecNumber evidence="5">6.3.4.15</ecNumber>
    </recommendedName>
</protein>
<dbReference type="PANTHER" id="PTHR12835:SF5">
    <property type="entry name" value="BIOTIN--PROTEIN LIGASE"/>
    <property type="match status" value="1"/>
</dbReference>
<accession>A0A120N4R9</accession>
<dbReference type="Pfam" id="PF02237">
    <property type="entry name" value="BPL_C"/>
    <property type="match status" value="1"/>
</dbReference>
<dbReference type="InterPro" id="IPR008988">
    <property type="entry name" value="Transcriptional_repressor_C"/>
</dbReference>
<dbReference type="PROSITE" id="PS51733">
    <property type="entry name" value="BPL_LPL_CATALYTIC"/>
    <property type="match status" value="1"/>
</dbReference>
<keyword evidence="4" id="KW-0092">Biotin</keyword>
<keyword evidence="3" id="KW-0067">ATP-binding</keyword>
<dbReference type="Proteomes" id="UP000182498">
    <property type="component" value="Unassembled WGS sequence"/>
</dbReference>
<sequence>MNGTPEPPAASRHPVDADRVAAVLHAAGVRRFTVDHVGSTGSTNADLAARAASGTVTDRTVLLAEEQVSGRGRMGRPWSAPAGSQFICSVLLAPEQLDIERLGELPLFIGVAIAGAARELGVPAVLKWPNDVQVVRDGTPHKLAGILVEAASVDPPAIVPGIGLNLSMTAADFEDAGLPAATSLTLEGLEIPDAGARDHVTAVILRHLLAVDDAWRAGGDAAADVRTRYRELSSTLGTRVRAELPGGENLYGTAVDLGPHGELVLESVDGTRHTVTAGDVVHVRPDAREN</sequence>
<dbReference type="GO" id="GO:0005524">
    <property type="term" value="F:ATP binding"/>
    <property type="evidence" value="ECO:0007669"/>
    <property type="project" value="UniProtKB-KW"/>
</dbReference>
<name>A0A120N4R9_9CORY</name>
<dbReference type="NCBIfam" id="TIGR00121">
    <property type="entry name" value="birA_ligase"/>
    <property type="match status" value="1"/>
</dbReference>
<feature type="domain" description="BPL/LPL catalytic" evidence="6">
    <location>
        <begin position="24"/>
        <end position="216"/>
    </location>
</feature>
<dbReference type="SUPFAM" id="SSF55681">
    <property type="entry name" value="Class II aaRS and biotin synthetases"/>
    <property type="match status" value="1"/>
</dbReference>
<keyword evidence="8" id="KW-1185">Reference proteome</keyword>
<evidence type="ECO:0000259" key="6">
    <source>
        <dbReference type="PROSITE" id="PS51733"/>
    </source>
</evidence>
<evidence type="ECO:0000256" key="4">
    <source>
        <dbReference type="ARBA" id="ARBA00023267"/>
    </source>
</evidence>
<evidence type="ECO:0000313" key="8">
    <source>
        <dbReference type="Proteomes" id="UP000182498"/>
    </source>
</evidence>
<dbReference type="InterPro" id="IPR004408">
    <property type="entry name" value="Biotin_CoA_COase_ligase"/>
</dbReference>
<dbReference type="InterPro" id="IPR045864">
    <property type="entry name" value="aa-tRNA-synth_II/BPL/LPL"/>
</dbReference>
<dbReference type="AlphaFoldDB" id="A0A120N4R9"/>
<keyword evidence="1 7" id="KW-0436">Ligase</keyword>